<dbReference type="Proteomes" id="UP000262379">
    <property type="component" value="Unassembled WGS sequence"/>
</dbReference>
<keyword evidence="4" id="KW-1185">Reference proteome</keyword>
<gene>
    <name evidence="3" type="ORF">DY251_20720</name>
</gene>
<dbReference type="InterPro" id="IPR006015">
    <property type="entry name" value="Universal_stress_UspA"/>
</dbReference>
<dbReference type="Pfam" id="PF00582">
    <property type="entry name" value="Usp"/>
    <property type="match status" value="1"/>
</dbReference>
<evidence type="ECO:0000259" key="2">
    <source>
        <dbReference type="Pfam" id="PF00582"/>
    </source>
</evidence>
<dbReference type="PANTHER" id="PTHR46268">
    <property type="entry name" value="STRESS RESPONSE PROTEIN NHAX"/>
    <property type="match status" value="1"/>
</dbReference>
<evidence type="ECO:0000313" key="3">
    <source>
        <dbReference type="EMBL" id="RFC63276.1"/>
    </source>
</evidence>
<reference evidence="4" key="1">
    <citation type="submission" date="2018-08" db="EMBL/GenBank/DDBJ databases">
        <authorList>
            <person name="Im W.T."/>
        </authorList>
    </citation>
    <scope>NUCLEOTIDE SEQUENCE [LARGE SCALE GENOMIC DNA]</scope>
    <source>
        <strain evidence="4">LA-28</strain>
    </source>
</reference>
<comment type="caution">
    <text evidence="3">The sequence shown here is derived from an EMBL/GenBank/DDBJ whole genome shotgun (WGS) entry which is preliminary data.</text>
</comment>
<dbReference type="AlphaFoldDB" id="A0A371X222"/>
<dbReference type="PANTHER" id="PTHR46268:SF15">
    <property type="entry name" value="UNIVERSAL STRESS PROTEIN HP_0031"/>
    <property type="match status" value="1"/>
</dbReference>
<name>A0A371X222_9HYPH</name>
<dbReference type="EMBL" id="QURN01000027">
    <property type="protein sequence ID" value="RFC63276.1"/>
    <property type="molecule type" value="Genomic_DNA"/>
</dbReference>
<comment type="similarity">
    <text evidence="1">Belongs to the universal stress protein A family.</text>
</comment>
<dbReference type="Gene3D" id="3.40.50.12370">
    <property type="match status" value="1"/>
</dbReference>
<proteinExistence type="inferred from homology"/>
<evidence type="ECO:0000256" key="1">
    <source>
        <dbReference type="ARBA" id="ARBA00008791"/>
    </source>
</evidence>
<protein>
    <submittedName>
        <fullName evidence="3">Universal stress protein</fullName>
    </submittedName>
</protein>
<sequence>MMAYKTIFVVIQTEEEMPSLLDGAVRLARHYDAHLIGFHTEPVQLSYAAAAGFPDVDYIRETTELGIERTKTIAAAFTKRMQAEGISAAWGAMEMPGPEHSIGDISIAHSVDLILAAQPSAPGGEQGEIDSLLYDSGRPLLVLPHGRACPDGFRRILIGWNGTKQSARAVFDALPLLQAADAVELLVVDKAEDGVEIGRTVTETLKRHGVKVERVNELASHLPIEEVLATRVAATDADLLVLGAYSHSWLREFLFGGITQQILKSCPVATLFSH</sequence>
<dbReference type="InterPro" id="IPR006016">
    <property type="entry name" value="UspA"/>
</dbReference>
<evidence type="ECO:0000313" key="4">
    <source>
        <dbReference type="Proteomes" id="UP000262379"/>
    </source>
</evidence>
<dbReference type="CDD" id="cd00293">
    <property type="entry name" value="USP-like"/>
    <property type="match status" value="1"/>
</dbReference>
<organism evidence="3 4">
    <name type="scientific">Mesorhizobium denitrificans</name>
    <dbReference type="NCBI Taxonomy" id="2294114"/>
    <lineage>
        <taxon>Bacteria</taxon>
        <taxon>Pseudomonadati</taxon>
        <taxon>Pseudomonadota</taxon>
        <taxon>Alphaproteobacteria</taxon>
        <taxon>Hyphomicrobiales</taxon>
        <taxon>Phyllobacteriaceae</taxon>
        <taxon>Mesorhizobium</taxon>
    </lineage>
</organism>
<feature type="domain" description="UspA" evidence="2">
    <location>
        <begin position="153"/>
        <end position="271"/>
    </location>
</feature>
<accession>A0A371X222</accession>
<dbReference type="PRINTS" id="PR01438">
    <property type="entry name" value="UNVRSLSTRESS"/>
</dbReference>
<dbReference type="SUPFAM" id="SSF52402">
    <property type="entry name" value="Adenine nucleotide alpha hydrolases-like"/>
    <property type="match status" value="2"/>
</dbReference>